<dbReference type="PANTHER" id="PTHR47958">
    <property type="entry name" value="ATP-DEPENDENT RNA HELICASE DBP3"/>
    <property type="match status" value="1"/>
</dbReference>
<feature type="region of interest" description="Disordered" evidence="7">
    <location>
        <begin position="29"/>
        <end position="56"/>
    </location>
</feature>
<comment type="similarity">
    <text evidence="6">Belongs to the DEAD box helicase family.</text>
</comment>
<keyword evidence="3 6" id="KW-0378">Hydrolase</keyword>
<dbReference type="InterPro" id="IPR014001">
    <property type="entry name" value="Helicase_ATP-bd"/>
</dbReference>
<dbReference type="SUPFAM" id="SSF52540">
    <property type="entry name" value="P-loop containing nucleoside triphosphate hydrolases"/>
    <property type="match status" value="1"/>
</dbReference>
<accession>A0A3P6TCG6</accession>
<evidence type="ECO:0000313" key="11">
    <source>
        <dbReference type="Proteomes" id="UP000277928"/>
    </source>
</evidence>
<gene>
    <name evidence="10" type="ORF">NLS_LOCUS5896</name>
</gene>
<evidence type="ECO:0000256" key="7">
    <source>
        <dbReference type="SAM" id="MobiDB-lite"/>
    </source>
</evidence>
<evidence type="ECO:0000256" key="6">
    <source>
        <dbReference type="RuleBase" id="RU000492"/>
    </source>
</evidence>
<dbReference type="PROSITE" id="PS51194">
    <property type="entry name" value="HELICASE_CTER"/>
    <property type="match status" value="1"/>
</dbReference>
<evidence type="ECO:0000256" key="2">
    <source>
        <dbReference type="ARBA" id="ARBA00022741"/>
    </source>
</evidence>
<dbReference type="PROSITE" id="PS00039">
    <property type="entry name" value="DEAD_ATP_HELICASE"/>
    <property type="match status" value="1"/>
</dbReference>
<keyword evidence="2 6" id="KW-0547">Nucleotide-binding</keyword>
<dbReference type="Proteomes" id="UP000277928">
    <property type="component" value="Unassembled WGS sequence"/>
</dbReference>
<evidence type="ECO:0000256" key="1">
    <source>
        <dbReference type="ARBA" id="ARBA00012552"/>
    </source>
</evidence>
<evidence type="ECO:0000256" key="5">
    <source>
        <dbReference type="ARBA" id="ARBA00022840"/>
    </source>
</evidence>
<keyword evidence="11" id="KW-1185">Reference proteome</keyword>
<dbReference type="Pfam" id="PF00271">
    <property type="entry name" value="Helicase_C"/>
    <property type="match status" value="1"/>
</dbReference>
<dbReference type="GO" id="GO:0005524">
    <property type="term" value="F:ATP binding"/>
    <property type="evidence" value="ECO:0007669"/>
    <property type="project" value="UniProtKB-KW"/>
</dbReference>
<dbReference type="PROSITE" id="PS51192">
    <property type="entry name" value="HELICASE_ATP_BIND_1"/>
    <property type="match status" value="1"/>
</dbReference>
<dbReference type="OMA" id="NCHDEAK"/>
<evidence type="ECO:0000259" key="9">
    <source>
        <dbReference type="PROSITE" id="PS51194"/>
    </source>
</evidence>
<feature type="domain" description="Helicase C-terminal" evidence="9">
    <location>
        <begin position="608"/>
        <end position="761"/>
    </location>
</feature>
<dbReference type="GO" id="GO:0043186">
    <property type="term" value="C:P granule"/>
    <property type="evidence" value="ECO:0007669"/>
    <property type="project" value="UniProtKB-ARBA"/>
</dbReference>
<dbReference type="Pfam" id="PF00270">
    <property type="entry name" value="DEAD"/>
    <property type="match status" value="1"/>
</dbReference>
<dbReference type="SMART" id="SM00487">
    <property type="entry name" value="DEXDc"/>
    <property type="match status" value="1"/>
</dbReference>
<dbReference type="GO" id="GO:0016787">
    <property type="term" value="F:hydrolase activity"/>
    <property type="evidence" value="ECO:0007669"/>
    <property type="project" value="UniProtKB-KW"/>
</dbReference>
<protein>
    <recommendedName>
        <fullName evidence="1">RNA helicase</fullName>
        <ecNumber evidence="1">3.6.4.13</ecNumber>
    </recommendedName>
</protein>
<keyword evidence="5 6" id="KW-0067">ATP-binding</keyword>
<feature type="compositionally biased region" description="Polar residues" evidence="7">
    <location>
        <begin position="31"/>
        <end position="42"/>
    </location>
</feature>
<reference evidence="10 11" key="1">
    <citation type="submission" date="2018-08" db="EMBL/GenBank/DDBJ databases">
        <authorList>
            <person name="Laetsch R D."/>
            <person name="Stevens L."/>
            <person name="Kumar S."/>
            <person name="Blaxter L. M."/>
        </authorList>
    </citation>
    <scope>NUCLEOTIDE SEQUENCE [LARGE SCALE GENOMIC DNA]</scope>
</reference>
<evidence type="ECO:0000256" key="3">
    <source>
        <dbReference type="ARBA" id="ARBA00022801"/>
    </source>
</evidence>
<dbReference type="CDD" id="cd18787">
    <property type="entry name" value="SF2_C_DEAD"/>
    <property type="match status" value="1"/>
</dbReference>
<dbReference type="InterPro" id="IPR027417">
    <property type="entry name" value="P-loop_NTPase"/>
</dbReference>
<dbReference type="InterPro" id="IPR000629">
    <property type="entry name" value="RNA-helicase_DEAD-box_CS"/>
</dbReference>
<dbReference type="InterPro" id="IPR001650">
    <property type="entry name" value="Helicase_C-like"/>
</dbReference>
<dbReference type="OrthoDB" id="196131at2759"/>
<dbReference type="GO" id="GO:0003676">
    <property type="term" value="F:nucleic acid binding"/>
    <property type="evidence" value="ECO:0007669"/>
    <property type="project" value="InterPro"/>
</dbReference>
<dbReference type="SMART" id="SM00490">
    <property type="entry name" value="HELICc"/>
    <property type="match status" value="1"/>
</dbReference>
<dbReference type="GO" id="GO:0003724">
    <property type="term" value="F:RNA helicase activity"/>
    <property type="evidence" value="ECO:0007669"/>
    <property type="project" value="UniProtKB-EC"/>
</dbReference>
<sequence length="794" mass="89276">MVCEWFVVDDRIEENRYMNNGKRDAFAVGRNSFSRGNSPQYNRSDRGNSMKRFTNYNQDSGFSSAFTDESNVTGRGSRVFARGRVGGFSDDCKYGNNAWDRASEFSSEISAERHGGFCSGYSERDDDFLVDNDRRKSSKSGGRGAGFGANSNLDDGNDFGASDHTGGFYGGRGSGFGGFSCDSSERLSNRKHGFRRGRAFSNSYVDEFRNFDGDRNECSDKFDSRYNEFSSGRGGRSTRGFGSNRNNLKMFDVKGDTDEASFDDQNDFNTDWNRQRRMGFSRSNFSSDWDDRRRNRDLCDSNNDGRISFGERAFETGVRSVGFSSHIPEDRSIEEMYKEDAENAKYEISDLDQEVTVTGVPPLQKSLRLDDWKNAGFGDLLLRNITEKSLYLKPRNIQAAVIPLVQNGFDMVGHAETGSGKTAAFILPIINYIMNNGEPINSRCAPLALILAPTRELVGQLYNQARKFADGTGVTVAKAYGQYKLMENLMELERGCNLLFATMGRLIDFVERMKVKLHNIRFFVLDEADRMLGQGTFQTDIMSLIHRPDFPSVKNRQTLLFSATFTRDVQELAAQVLKKDHAFVSNGKIVAANPLVEQNFIEVTPENKFDKLIQLLEEDRASNGDVSRTLVFVQRKQAADVIALNLVQKKIRSSSISGDRVQRQREEALADFRRGNINVLVATDVCARGIDIKDLQHVINYDMPNDRVTYVHRIGRTGRLYRGKATSFINVADQDPALIADIVQVVREVQQIPPDFLLDIVNDRVRGGSYVENRRSSGGFGDFVNSEVDGNEGW</sequence>
<dbReference type="EMBL" id="UYRX01000476">
    <property type="protein sequence ID" value="VDK82757.1"/>
    <property type="molecule type" value="Genomic_DNA"/>
</dbReference>
<dbReference type="InterPro" id="IPR011545">
    <property type="entry name" value="DEAD/DEAH_box_helicase_dom"/>
</dbReference>
<dbReference type="STRING" id="42156.A0A3P6TCG6"/>
<evidence type="ECO:0000256" key="4">
    <source>
        <dbReference type="ARBA" id="ARBA00022806"/>
    </source>
</evidence>
<feature type="domain" description="Helicase ATP-binding" evidence="8">
    <location>
        <begin position="402"/>
        <end position="583"/>
    </location>
</feature>
<dbReference type="AlphaFoldDB" id="A0A3P6TCG6"/>
<feature type="region of interest" description="Disordered" evidence="7">
    <location>
        <begin position="129"/>
        <end position="156"/>
    </location>
</feature>
<name>A0A3P6TCG6_LITSI</name>
<evidence type="ECO:0000313" key="10">
    <source>
        <dbReference type="EMBL" id="VDK82757.1"/>
    </source>
</evidence>
<keyword evidence="4 6" id="KW-0347">Helicase</keyword>
<evidence type="ECO:0000259" key="8">
    <source>
        <dbReference type="PROSITE" id="PS51192"/>
    </source>
</evidence>
<organism evidence="10 11">
    <name type="scientific">Litomosoides sigmodontis</name>
    <name type="common">Filarial nematode worm</name>
    <dbReference type="NCBI Taxonomy" id="42156"/>
    <lineage>
        <taxon>Eukaryota</taxon>
        <taxon>Metazoa</taxon>
        <taxon>Ecdysozoa</taxon>
        <taxon>Nematoda</taxon>
        <taxon>Chromadorea</taxon>
        <taxon>Rhabditida</taxon>
        <taxon>Spirurina</taxon>
        <taxon>Spiruromorpha</taxon>
        <taxon>Filarioidea</taxon>
        <taxon>Onchocercidae</taxon>
        <taxon>Litomosoides</taxon>
    </lineage>
</organism>
<proteinExistence type="inferred from homology"/>
<dbReference type="EC" id="3.6.4.13" evidence="1"/>
<dbReference type="Gene3D" id="3.40.50.300">
    <property type="entry name" value="P-loop containing nucleotide triphosphate hydrolases"/>
    <property type="match status" value="2"/>
</dbReference>